<evidence type="ECO:0000313" key="9">
    <source>
        <dbReference type="EMBL" id="KAB3531473.1"/>
    </source>
</evidence>
<evidence type="ECO:0000256" key="1">
    <source>
        <dbReference type="ARBA" id="ARBA00004651"/>
    </source>
</evidence>
<evidence type="ECO:0000259" key="8">
    <source>
        <dbReference type="Pfam" id="PF00884"/>
    </source>
</evidence>
<feature type="domain" description="Sulfatase N-terminal" evidence="8">
    <location>
        <begin position="254"/>
        <end position="551"/>
    </location>
</feature>
<evidence type="ECO:0000256" key="2">
    <source>
        <dbReference type="ARBA" id="ARBA00004936"/>
    </source>
</evidence>
<dbReference type="GO" id="GO:0016787">
    <property type="term" value="F:hydrolase activity"/>
    <property type="evidence" value="ECO:0007669"/>
    <property type="project" value="UniProtKB-KW"/>
</dbReference>
<protein>
    <submittedName>
        <fullName evidence="9">Sulfatase-like hydrolase/transferase</fullName>
    </submittedName>
</protein>
<gene>
    <name evidence="9" type="ORF">F8153_04650</name>
</gene>
<dbReference type="CDD" id="cd16015">
    <property type="entry name" value="LTA_synthase"/>
    <property type="match status" value="1"/>
</dbReference>
<dbReference type="SUPFAM" id="SSF53649">
    <property type="entry name" value="Alkaline phosphatase-like"/>
    <property type="match status" value="1"/>
</dbReference>
<evidence type="ECO:0000256" key="4">
    <source>
        <dbReference type="ARBA" id="ARBA00022692"/>
    </source>
</evidence>
<feature type="transmembrane region" description="Helical" evidence="7">
    <location>
        <begin position="78"/>
        <end position="98"/>
    </location>
</feature>
<dbReference type="InterPro" id="IPR000917">
    <property type="entry name" value="Sulfatase_N"/>
</dbReference>
<feature type="transmembrane region" description="Helical" evidence="7">
    <location>
        <begin position="131"/>
        <end position="151"/>
    </location>
</feature>
<keyword evidence="6 7" id="KW-0472">Membrane</keyword>
<evidence type="ECO:0000256" key="7">
    <source>
        <dbReference type="SAM" id="Phobius"/>
    </source>
</evidence>
<dbReference type="PANTHER" id="PTHR47371:SF3">
    <property type="entry name" value="PHOSPHOGLYCEROL TRANSFERASE I"/>
    <property type="match status" value="1"/>
</dbReference>
<dbReference type="EMBL" id="WBZB01000013">
    <property type="protein sequence ID" value="KAB3531473.1"/>
    <property type="molecule type" value="Genomic_DNA"/>
</dbReference>
<evidence type="ECO:0000256" key="3">
    <source>
        <dbReference type="ARBA" id="ARBA00022475"/>
    </source>
</evidence>
<dbReference type="AlphaFoldDB" id="A0A833MAR1"/>
<keyword evidence="9" id="KW-0378">Hydrolase</keyword>
<dbReference type="InterPro" id="IPR050448">
    <property type="entry name" value="OpgB/LTA_synthase_biosynth"/>
</dbReference>
<dbReference type="InterPro" id="IPR017850">
    <property type="entry name" value="Alkaline_phosphatase_core_sf"/>
</dbReference>
<dbReference type="OrthoDB" id="243547at2"/>
<comment type="subcellular location">
    <subcellularLocation>
        <location evidence="1">Cell membrane</location>
        <topology evidence="1">Multi-pass membrane protein</topology>
    </subcellularLocation>
</comment>
<comment type="caution">
    <text evidence="9">The sequence shown here is derived from an EMBL/GenBank/DDBJ whole genome shotgun (WGS) entry which is preliminary data.</text>
</comment>
<name>A0A833MAR1_9FIRM</name>
<dbReference type="GO" id="GO:0005886">
    <property type="term" value="C:plasma membrane"/>
    <property type="evidence" value="ECO:0007669"/>
    <property type="project" value="UniProtKB-SubCell"/>
</dbReference>
<evidence type="ECO:0000256" key="6">
    <source>
        <dbReference type="ARBA" id="ARBA00023136"/>
    </source>
</evidence>
<feature type="transmembrane region" description="Helical" evidence="7">
    <location>
        <begin position="50"/>
        <end position="71"/>
    </location>
</feature>
<feature type="transmembrane region" description="Helical" evidence="7">
    <location>
        <begin position="158"/>
        <end position="177"/>
    </location>
</feature>
<dbReference type="Gene3D" id="3.40.720.10">
    <property type="entry name" value="Alkaline Phosphatase, subunit A"/>
    <property type="match status" value="1"/>
</dbReference>
<comment type="pathway">
    <text evidence="2">Cell wall biogenesis; lipoteichoic acid biosynthesis.</text>
</comment>
<dbReference type="PANTHER" id="PTHR47371">
    <property type="entry name" value="LIPOTEICHOIC ACID SYNTHASE"/>
    <property type="match status" value="1"/>
</dbReference>
<sequence length="715" mass="81868">MNINLILNKMNKINIKSTISILAILILSLGLAVSIEIIHRVSVVEALEWLISNKIHFLFNYLIILSIVSAITSLVGCVYIGVSLSGLLLVFLTVVNVYKVKFRGEPLFPWDLLLSNEGTNMLQYITNKSDILLLTTLFLLIIGFGLMRFILPKMSLKIKYRVPLLIISVFLIYSLGFKQSFLGNPIYAKHNIGITHWNQFQSYRDNGFVLAFSLNAKNVIISPPKEYSEDNIRYITQEALNNNDDVAVHNEKDPNLIIIMNEAFWDPTVMENLSFSSDPIPVFRKLHDEYTSGWIRSPQYGGGTSNIEFEVMTGNSMHHLPSGAMAFQQYLGKPTMSLASILKAQGYESIGIHSYEGWFWNRIQSYKNLGFDKFISKEYFTDLKHDGWYIADEVVTDMIIDEIEENDKPSFVYAVTMQNHGPYNQVRYPENKIKVENDISNESKVILETYLQGLSAADRSLEKLTNYLSKSDEPTIVVFFGDHLPMLGYNYSVFTEAGYIKSAEPSEWTYEESLNMERVPILVWANYETEKIDIGTMNTSFISPFLLQYMNMEMPNYFKYLDRLSKKLPVIGRGFAITSDNKVINNEEELFQKVFNDYGIVQYDQFFGNNYLDKDNEDRWIVKNNPKYNEDINNITIGGVKTENNKIVIEGNRFVPNAIVSINGEEFKPTFISPNELELNLSEVSINLENQVEVIVKLKNSKNIVIASSETFILN</sequence>
<keyword evidence="10" id="KW-1185">Reference proteome</keyword>
<keyword evidence="4 7" id="KW-0812">Transmembrane</keyword>
<keyword evidence="3" id="KW-1003">Cell membrane</keyword>
<keyword evidence="5 7" id="KW-1133">Transmembrane helix</keyword>
<organism evidence="9 10">
    <name type="scientific">Alkaliphilus serpentinus</name>
    <dbReference type="NCBI Taxonomy" id="1482731"/>
    <lineage>
        <taxon>Bacteria</taxon>
        <taxon>Bacillati</taxon>
        <taxon>Bacillota</taxon>
        <taxon>Clostridia</taxon>
        <taxon>Peptostreptococcales</taxon>
        <taxon>Natronincolaceae</taxon>
        <taxon>Alkaliphilus</taxon>
    </lineage>
</organism>
<keyword evidence="9" id="KW-0808">Transferase</keyword>
<dbReference type="Proteomes" id="UP000465601">
    <property type="component" value="Unassembled WGS sequence"/>
</dbReference>
<evidence type="ECO:0000313" key="10">
    <source>
        <dbReference type="Proteomes" id="UP000465601"/>
    </source>
</evidence>
<accession>A0A833MAR1</accession>
<dbReference type="Pfam" id="PF00884">
    <property type="entry name" value="Sulfatase"/>
    <property type="match status" value="1"/>
</dbReference>
<dbReference type="GO" id="GO:0016740">
    <property type="term" value="F:transferase activity"/>
    <property type="evidence" value="ECO:0007669"/>
    <property type="project" value="UniProtKB-KW"/>
</dbReference>
<reference evidence="9 10" key="1">
    <citation type="submission" date="2019-10" db="EMBL/GenBank/DDBJ databases">
        <title>Alkaliphilus serpentinus sp. nov. and Alkaliphilus pronyensis sp. nov., two novel anaerobic alkaliphilic species isolated from the serpentinized-hosted hydrothermal field of the Prony Bay (New Caledonia).</title>
        <authorList>
            <person name="Postec A."/>
        </authorList>
    </citation>
    <scope>NUCLEOTIDE SEQUENCE [LARGE SCALE GENOMIC DNA]</scope>
    <source>
        <strain evidence="9 10">LacT</strain>
    </source>
</reference>
<proteinExistence type="predicted"/>
<evidence type="ECO:0000256" key="5">
    <source>
        <dbReference type="ARBA" id="ARBA00022989"/>
    </source>
</evidence>